<feature type="binding site" description="axial binding residue" evidence="9">
    <location>
        <position position="445"/>
    </location>
    <ligand>
        <name>heme</name>
        <dbReference type="ChEBI" id="CHEBI:30413"/>
    </ligand>
    <ligandPart>
        <name>Fe</name>
        <dbReference type="ChEBI" id="CHEBI:18248"/>
    </ligandPart>
</feature>
<keyword evidence="4 9" id="KW-0349">Heme</keyword>
<dbReference type="InterPro" id="IPR036396">
    <property type="entry name" value="Cyt_P450_sf"/>
</dbReference>
<comment type="similarity">
    <text evidence="3">Belongs to the cytochrome P450 family.</text>
</comment>
<dbReference type="Proteomes" id="UP000807306">
    <property type="component" value="Unassembled WGS sequence"/>
</dbReference>
<evidence type="ECO:0000256" key="10">
    <source>
        <dbReference type="SAM" id="Phobius"/>
    </source>
</evidence>
<dbReference type="EMBL" id="MU157916">
    <property type="protein sequence ID" value="KAF9523496.1"/>
    <property type="molecule type" value="Genomic_DNA"/>
</dbReference>
<keyword evidence="5 9" id="KW-0479">Metal-binding</keyword>
<reference evidence="11" key="1">
    <citation type="submission" date="2020-11" db="EMBL/GenBank/DDBJ databases">
        <authorList>
            <consortium name="DOE Joint Genome Institute"/>
            <person name="Ahrendt S."/>
            <person name="Riley R."/>
            <person name="Andreopoulos W."/>
            <person name="Labutti K."/>
            <person name="Pangilinan J."/>
            <person name="Ruiz-Duenas F.J."/>
            <person name="Barrasa J.M."/>
            <person name="Sanchez-Garcia M."/>
            <person name="Camarero S."/>
            <person name="Miyauchi S."/>
            <person name="Serrano A."/>
            <person name="Linde D."/>
            <person name="Babiker R."/>
            <person name="Drula E."/>
            <person name="Ayuso-Fernandez I."/>
            <person name="Pacheco R."/>
            <person name="Padilla G."/>
            <person name="Ferreira P."/>
            <person name="Barriuso J."/>
            <person name="Kellner H."/>
            <person name="Castanera R."/>
            <person name="Alfaro M."/>
            <person name="Ramirez L."/>
            <person name="Pisabarro A.G."/>
            <person name="Kuo A."/>
            <person name="Tritt A."/>
            <person name="Lipzen A."/>
            <person name="He G."/>
            <person name="Yan M."/>
            <person name="Ng V."/>
            <person name="Cullen D."/>
            <person name="Martin F."/>
            <person name="Rosso M.-N."/>
            <person name="Henrissat B."/>
            <person name="Hibbett D."/>
            <person name="Martinez A.T."/>
            <person name="Grigoriev I.V."/>
        </authorList>
    </citation>
    <scope>NUCLEOTIDE SEQUENCE</scope>
    <source>
        <strain evidence="11">CBS 506.95</strain>
    </source>
</reference>
<dbReference type="GO" id="GO:0005506">
    <property type="term" value="F:iron ion binding"/>
    <property type="evidence" value="ECO:0007669"/>
    <property type="project" value="InterPro"/>
</dbReference>
<evidence type="ECO:0000256" key="1">
    <source>
        <dbReference type="ARBA" id="ARBA00001971"/>
    </source>
</evidence>
<comment type="caution">
    <text evidence="11">The sequence shown here is derived from an EMBL/GenBank/DDBJ whole genome shotgun (WGS) entry which is preliminary data.</text>
</comment>
<keyword evidence="10" id="KW-1133">Transmembrane helix</keyword>
<dbReference type="InterPro" id="IPR002401">
    <property type="entry name" value="Cyt_P450_E_grp-I"/>
</dbReference>
<comment type="cofactor">
    <cofactor evidence="1 9">
        <name>heme</name>
        <dbReference type="ChEBI" id="CHEBI:30413"/>
    </cofactor>
</comment>
<dbReference type="InterPro" id="IPR050364">
    <property type="entry name" value="Cytochrome_P450_fung"/>
</dbReference>
<evidence type="ECO:0000256" key="9">
    <source>
        <dbReference type="PIRSR" id="PIRSR602401-1"/>
    </source>
</evidence>
<evidence type="ECO:0000256" key="3">
    <source>
        <dbReference type="ARBA" id="ARBA00010617"/>
    </source>
</evidence>
<evidence type="ECO:0000256" key="5">
    <source>
        <dbReference type="ARBA" id="ARBA00022723"/>
    </source>
</evidence>
<dbReference type="Gene3D" id="1.10.630.10">
    <property type="entry name" value="Cytochrome P450"/>
    <property type="match status" value="1"/>
</dbReference>
<proteinExistence type="inferred from homology"/>
<evidence type="ECO:0000256" key="7">
    <source>
        <dbReference type="ARBA" id="ARBA00023004"/>
    </source>
</evidence>
<dbReference type="OrthoDB" id="2789670at2759"/>
<accession>A0A9P6E6F9</accession>
<dbReference type="PANTHER" id="PTHR46300">
    <property type="entry name" value="P450, PUTATIVE (EUROFUNG)-RELATED-RELATED"/>
    <property type="match status" value="1"/>
</dbReference>
<protein>
    <submittedName>
        <fullName evidence="11">Cytochrome P450</fullName>
    </submittedName>
</protein>
<feature type="transmembrane region" description="Helical" evidence="10">
    <location>
        <begin position="6"/>
        <end position="25"/>
    </location>
</feature>
<dbReference type="GO" id="GO:0004497">
    <property type="term" value="F:monooxygenase activity"/>
    <property type="evidence" value="ECO:0007669"/>
    <property type="project" value="UniProtKB-KW"/>
</dbReference>
<keyword evidence="10" id="KW-0472">Membrane</keyword>
<gene>
    <name evidence="11" type="ORF">CPB83DRAFT_910628</name>
</gene>
<organism evidence="11 12">
    <name type="scientific">Crepidotus variabilis</name>
    <dbReference type="NCBI Taxonomy" id="179855"/>
    <lineage>
        <taxon>Eukaryota</taxon>
        <taxon>Fungi</taxon>
        <taxon>Dikarya</taxon>
        <taxon>Basidiomycota</taxon>
        <taxon>Agaricomycotina</taxon>
        <taxon>Agaricomycetes</taxon>
        <taxon>Agaricomycetidae</taxon>
        <taxon>Agaricales</taxon>
        <taxon>Agaricineae</taxon>
        <taxon>Crepidotaceae</taxon>
        <taxon>Crepidotus</taxon>
    </lineage>
</organism>
<evidence type="ECO:0000313" key="11">
    <source>
        <dbReference type="EMBL" id="KAF9523496.1"/>
    </source>
</evidence>
<evidence type="ECO:0000256" key="4">
    <source>
        <dbReference type="ARBA" id="ARBA00022617"/>
    </source>
</evidence>
<name>A0A9P6E6F9_9AGAR</name>
<evidence type="ECO:0000256" key="8">
    <source>
        <dbReference type="ARBA" id="ARBA00023033"/>
    </source>
</evidence>
<evidence type="ECO:0000313" key="12">
    <source>
        <dbReference type="Proteomes" id="UP000807306"/>
    </source>
</evidence>
<dbReference type="InterPro" id="IPR001128">
    <property type="entry name" value="Cyt_P450"/>
</dbReference>
<sequence>MAPSSSALVSFAIPLIFGVFLRLLFRLLKSRQARKPSLPYPPGPAPKFLIGNAFDVPRFGAYKKFAEWGKEYKSGLIHISAAGQHIVIVNDRKIAEELFEKRSVLYNDRPEFPVVPLMGLDYNFTFLKGDAWLAHRRICQKNFNSSAAKQYQPMQTTEVHTFLRGLLNSPSEFTDHYKLLSIALQLSTMYGFTPTSLDDEIIRVADESSALSASLLLPGATLINIFPILRHVPAWVPFASGQRRAKRCKELTELVKALPLNCAKKSVKEGKASPSLVTEYLEQKALGISDLEQEKIINNVAWTVYNGGSDTTRAATGAFIHIMAKHPEIQRRAQAEIDRIVGCDRLPTFADRTKLPYIDAIYREMFRYHPITPMAIPHCLNEDDVYEGYFLPKGAWVVPNIYAMARDENVYSDPSTFHPDRFLDANGELNDDSRVLTYGFGRRVCVGKAVASASTWLTIVSFLACFNVGKAKDDFGNEIEIDDEYEDNGAMIQKKHFACSITPRSEQARSLILETEFL</sequence>
<keyword evidence="8" id="KW-0503">Monooxygenase</keyword>
<comment type="pathway">
    <text evidence="2">Secondary metabolite biosynthesis.</text>
</comment>
<keyword evidence="10" id="KW-0812">Transmembrane</keyword>
<dbReference type="PANTHER" id="PTHR46300:SF7">
    <property type="entry name" value="P450, PUTATIVE (EUROFUNG)-RELATED"/>
    <property type="match status" value="1"/>
</dbReference>
<dbReference type="Pfam" id="PF00067">
    <property type="entry name" value="p450"/>
    <property type="match status" value="1"/>
</dbReference>
<dbReference type="GO" id="GO:0020037">
    <property type="term" value="F:heme binding"/>
    <property type="evidence" value="ECO:0007669"/>
    <property type="project" value="InterPro"/>
</dbReference>
<keyword evidence="7 9" id="KW-0408">Iron</keyword>
<dbReference type="SUPFAM" id="SSF48264">
    <property type="entry name" value="Cytochrome P450"/>
    <property type="match status" value="1"/>
</dbReference>
<dbReference type="CDD" id="cd11065">
    <property type="entry name" value="CYP64-like"/>
    <property type="match status" value="1"/>
</dbReference>
<keyword evidence="12" id="KW-1185">Reference proteome</keyword>
<dbReference type="PRINTS" id="PR00463">
    <property type="entry name" value="EP450I"/>
</dbReference>
<evidence type="ECO:0000256" key="2">
    <source>
        <dbReference type="ARBA" id="ARBA00005179"/>
    </source>
</evidence>
<keyword evidence="6" id="KW-0560">Oxidoreductase</keyword>
<evidence type="ECO:0000256" key="6">
    <source>
        <dbReference type="ARBA" id="ARBA00023002"/>
    </source>
</evidence>
<dbReference type="AlphaFoldDB" id="A0A9P6E6F9"/>
<dbReference type="GO" id="GO:0016705">
    <property type="term" value="F:oxidoreductase activity, acting on paired donors, with incorporation or reduction of molecular oxygen"/>
    <property type="evidence" value="ECO:0007669"/>
    <property type="project" value="InterPro"/>
</dbReference>